<dbReference type="Gene3D" id="3.30.70.2020">
    <property type="match status" value="1"/>
</dbReference>
<dbReference type="NCBIfam" id="NF008350">
    <property type="entry name" value="PRK11133.1"/>
    <property type="match status" value="1"/>
</dbReference>
<dbReference type="Gene3D" id="3.40.50.1000">
    <property type="entry name" value="HAD superfamily/HAD-like"/>
    <property type="match status" value="1"/>
</dbReference>
<keyword evidence="7" id="KW-0479">Metal-binding</keyword>
<dbReference type="EMBL" id="MUFR01000041">
    <property type="protein sequence ID" value="OOF33071.1"/>
    <property type="molecule type" value="Genomic_DNA"/>
</dbReference>
<evidence type="ECO:0000256" key="12">
    <source>
        <dbReference type="ARBA" id="ARBA00048138"/>
    </source>
</evidence>
<evidence type="ECO:0000256" key="13">
    <source>
        <dbReference type="ARBA" id="ARBA00048523"/>
    </source>
</evidence>
<dbReference type="PANTHER" id="PTHR43344">
    <property type="entry name" value="PHOSPHOSERINE PHOSPHATASE"/>
    <property type="match status" value="1"/>
</dbReference>
<evidence type="ECO:0000259" key="14">
    <source>
        <dbReference type="Pfam" id="PF18429"/>
    </source>
</evidence>
<name>A0ABX3KPK7_SALCS</name>
<dbReference type="PANTHER" id="PTHR43344:SF2">
    <property type="entry name" value="PHOSPHOSERINE PHOSPHATASE"/>
    <property type="match status" value="1"/>
</dbReference>
<dbReference type="InterPro" id="IPR023214">
    <property type="entry name" value="HAD_sf"/>
</dbReference>
<evidence type="ECO:0000256" key="9">
    <source>
        <dbReference type="ARBA" id="ARBA00022842"/>
    </source>
</evidence>
<feature type="domain" description="Phosphoserine phosphatase N-terminal" evidence="14">
    <location>
        <begin position="32"/>
        <end position="95"/>
    </location>
</feature>
<evidence type="ECO:0000256" key="8">
    <source>
        <dbReference type="ARBA" id="ARBA00022801"/>
    </source>
</evidence>
<dbReference type="SFLD" id="SFLDG01136">
    <property type="entry name" value="C1.6:_Phosphoserine_Phosphatas"/>
    <property type="match status" value="1"/>
</dbReference>
<dbReference type="InterPro" id="IPR050582">
    <property type="entry name" value="HAD-like_SerB"/>
</dbReference>
<dbReference type="InterPro" id="IPR041449">
    <property type="entry name" value="SerB_N"/>
</dbReference>
<keyword evidence="6" id="KW-0028">Amino-acid biosynthesis</keyword>
<proteinExistence type="inferred from homology"/>
<evidence type="ECO:0000256" key="4">
    <source>
        <dbReference type="ARBA" id="ARBA00012640"/>
    </source>
</evidence>
<dbReference type="Pfam" id="PF18429">
    <property type="entry name" value="DUF5609"/>
    <property type="match status" value="1"/>
</dbReference>
<dbReference type="NCBIfam" id="TIGR00338">
    <property type="entry name" value="serB"/>
    <property type="match status" value="1"/>
</dbReference>
<comment type="catalytic activity">
    <reaction evidence="12">
        <text>O-phospho-L-serine + H2O = L-serine + phosphate</text>
        <dbReference type="Rhea" id="RHEA:21208"/>
        <dbReference type="ChEBI" id="CHEBI:15377"/>
        <dbReference type="ChEBI" id="CHEBI:33384"/>
        <dbReference type="ChEBI" id="CHEBI:43474"/>
        <dbReference type="ChEBI" id="CHEBI:57524"/>
        <dbReference type="EC" id="3.1.3.3"/>
    </reaction>
</comment>
<dbReference type="Pfam" id="PF00702">
    <property type="entry name" value="Hydrolase"/>
    <property type="match status" value="1"/>
</dbReference>
<evidence type="ECO:0000256" key="1">
    <source>
        <dbReference type="ARBA" id="ARBA00001946"/>
    </source>
</evidence>
<organism evidence="15 16">
    <name type="scientific">Salinivibrio costicola subsp. alcaliphilus</name>
    <dbReference type="NCBI Taxonomy" id="272773"/>
    <lineage>
        <taxon>Bacteria</taxon>
        <taxon>Pseudomonadati</taxon>
        <taxon>Pseudomonadota</taxon>
        <taxon>Gammaproteobacteria</taxon>
        <taxon>Vibrionales</taxon>
        <taxon>Vibrionaceae</taxon>
        <taxon>Salinivibrio</taxon>
    </lineage>
</organism>
<evidence type="ECO:0000256" key="3">
    <source>
        <dbReference type="ARBA" id="ARBA00009184"/>
    </source>
</evidence>
<comment type="pathway">
    <text evidence="2">Amino-acid biosynthesis; L-serine biosynthesis; L-serine from 3-phospho-D-glycerate: step 3/3.</text>
</comment>
<comment type="catalytic activity">
    <reaction evidence="13">
        <text>O-phospho-D-serine + H2O = D-serine + phosphate</text>
        <dbReference type="Rhea" id="RHEA:24873"/>
        <dbReference type="ChEBI" id="CHEBI:15377"/>
        <dbReference type="ChEBI" id="CHEBI:35247"/>
        <dbReference type="ChEBI" id="CHEBI:43474"/>
        <dbReference type="ChEBI" id="CHEBI:58680"/>
        <dbReference type="EC" id="3.1.3.3"/>
    </reaction>
</comment>
<dbReference type="EC" id="3.1.3.3" evidence="4"/>
<comment type="cofactor">
    <cofactor evidence="1">
        <name>Mg(2+)</name>
        <dbReference type="ChEBI" id="CHEBI:18420"/>
    </cofactor>
</comment>
<evidence type="ECO:0000256" key="6">
    <source>
        <dbReference type="ARBA" id="ARBA00022605"/>
    </source>
</evidence>
<dbReference type="InterPro" id="IPR004469">
    <property type="entry name" value="PSP"/>
</dbReference>
<comment type="similarity">
    <text evidence="3">Belongs to the HAD-like hydrolase superfamily. SerB family.</text>
</comment>
<gene>
    <name evidence="15" type="ORF">BZJ21_12825</name>
</gene>
<dbReference type="CDD" id="cd07500">
    <property type="entry name" value="HAD_PSP"/>
    <property type="match status" value="1"/>
</dbReference>
<sequence length="324" mass="34786">MDKAKPLAIYRASGLYRRFPTVTRTLPYRRRNGGWILFAETISVDHLDNIAFFTGHVVDVMDAWCVGPYQVLLMSGELTPDHRTVIDALGLDCADLHALPDLSKPGLAVFDMDSTAIEVECIDQIAALAGVGEAVSAVTERAMLGELDFEASLRQRVAALKGTDIAVLDEVKAHLPLMPEMAALVASLKAHGWYVAIASGGFTHFSDHLQHQLGLDYAESNQLGVDEGKLTGDVVGAVVDAQRKADILTTLAQQYDIDPENTLAVGDGANDLAMMEAAGLGIAYHAKPTVNARAQTAVKHCWLGGVLCVLSASLRAGKISWQPR</sequence>
<accession>A0ABX3KPK7</accession>
<protein>
    <recommendedName>
        <fullName evidence="5">Phosphoserine phosphatase</fullName>
        <ecNumber evidence="4">3.1.3.3</ecNumber>
    </recommendedName>
    <alternativeName>
        <fullName evidence="11">O-phosphoserine phosphohydrolase</fullName>
    </alternativeName>
</protein>
<reference evidence="16" key="1">
    <citation type="submission" date="2017-01" db="EMBL/GenBank/DDBJ databases">
        <title>Draft genome of the species Salinivibrio costicola subsp. alcaliphilus.</title>
        <authorList>
            <person name="Lopez-Hermoso C."/>
            <person name="De La Haba R."/>
            <person name="Sanchez-Porro C."/>
            <person name="Ventosa A."/>
        </authorList>
    </citation>
    <scope>NUCLEOTIDE SEQUENCE [LARGE SCALE GENOMIC DNA]</scope>
    <source>
        <strain evidence="16">CBH448</strain>
    </source>
</reference>
<dbReference type="SFLD" id="SFLDS00003">
    <property type="entry name" value="Haloacid_Dehalogenase"/>
    <property type="match status" value="1"/>
</dbReference>
<evidence type="ECO:0000256" key="5">
    <source>
        <dbReference type="ARBA" id="ARBA00015196"/>
    </source>
</evidence>
<dbReference type="RefSeq" id="WP_077669975.1">
    <property type="nucleotide sequence ID" value="NZ_MUFR01000041.1"/>
</dbReference>
<dbReference type="SFLD" id="SFLDF00029">
    <property type="entry name" value="phosphoserine_phosphatase"/>
    <property type="match status" value="1"/>
</dbReference>
<keyword evidence="9" id="KW-0460">Magnesium</keyword>
<evidence type="ECO:0000313" key="16">
    <source>
        <dbReference type="Proteomes" id="UP000189431"/>
    </source>
</evidence>
<dbReference type="Gene3D" id="1.10.150.210">
    <property type="entry name" value="Phosphoserine phosphatase, domain 2"/>
    <property type="match status" value="1"/>
</dbReference>
<evidence type="ECO:0000256" key="10">
    <source>
        <dbReference type="ARBA" id="ARBA00023299"/>
    </source>
</evidence>
<dbReference type="SFLD" id="SFLDG01137">
    <property type="entry name" value="C1.6.1:_Phosphoserine_Phosphat"/>
    <property type="match status" value="1"/>
</dbReference>
<evidence type="ECO:0000256" key="11">
    <source>
        <dbReference type="ARBA" id="ARBA00031693"/>
    </source>
</evidence>
<dbReference type="Proteomes" id="UP000189431">
    <property type="component" value="Unassembled WGS sequence"/>
</dbReference>
<keyword evidence="8" id="KW-0378">Hydrolase</keyword>
<keyword evidence="10" id="KW-0718">Serine biosynthesis</keyword>
<evidence type="ECO:0000256" key="7">
    <source>
        <dbReference type="ARBA" id="ARBA00022723"/>
    </source>
</evidence>
<dbReference type="NCBIfam" id="TIGR01488">
    <property type="entry name" value="HAD-SF-IB"/>
    <property type="match status" value="1"/>
</dbReference>
<dbReference type="InterPro" id="IPR036412">
    <property type="entry name" value="HAD-like_sf"/>
</dbReference>
<keyword evidence="16" id="KW-1185">Reference proteome</keyword>
<evidence type="ECO:0000313" key="15">
    <source>
        <dbReference type="EMBL" id="OOF33071.1"/>
    </source>
</evidence>
<dbReference type="SUPFAM" id="SSF56784">
    <property type="entry name" value="HAD-like"/>
    <property type="match status" value="1"/>
</dbReference>
<comment type="caution">
    <text evidence="15">The sequence shown here is derived from an EMBL/GenBank/DDBJ whole genome shotgun (WGS) entry which is preliminary data.</text>
</comment>
<evidence type="ECO:0000256" key="2">
    <source>
        <dbReference type="ARBA" id="ARBA00005135"/>
    </source>
</evidence>